<feature type="region of interest" description="Disordered" evidence="1">
    <location>
        <begin position="772"/>
        <end position="952"/>
    </location>
</feature>
<feature type="compositionally biased region" description="Basic and acidic residues" evidence="1">
    <location>
        <begin position="1028"/>
        <end position="1038"/>
    </location>
</feature>
<name>A0A6G1J2U6_9PLEO</name>
<dbReference type="OrthoDB" id="10256089at2759"/>
<feature type="compositionally biased region" description="Low complexity" evidence="1">
    <location>
        <begin position="1595"/>
        <end position="1605"/>
    </location>
</feature>
<reference evidence="3" key="1">
    <citation type="journal article" date="2020" name="Stud. Mycol.">
        <title>101 Dothideomycetes genomes: a test case for predicting lifestyles and emergence of pathogens.</title>
        <authorList>
            <person name="Haridas S."/>
            <person name="Albert R."/>
            <person name="Binder M."/>
            <person name="Bloem J."/>
            <person name="Labutti K."/>
            <person name="Salamov A."/>
            <person name="Andreopoulos B."/>
            <person name="Baker S."/>
            <person name="Barry K."/>
            <person name="Bills G."/>
            <person name="Bluhm B."/>
            <person name="Cannon C."/>
            <person name="Castanera R."/>
            <person name="Culley D."/>
            <person name="Daum C."/>
            <person name="Ezra D."/>
            <person name="Gonzalez J."/>
            <person name="Henrissat B."/>
            <person name="Kuo A."/>
            <person name="Liang C."/>
            <person name="Lipzen A."/>
            <person name="Lutzoni F."/>
            <person name="Magnuson J."/>
            <person name="Mondo S."/>
            <person name="Nolan M."/>
            <person name="Ohm R."/>
            <person name="Pangilinan J."/>
            <person name="Park H.-J."/>
            <person name="Ramirez L."/>
            <person name="Alfaro M."/>
            <person name="Sun H."/>
            <person name="Tritt A."/>
            <person name="Yoshinaga Y."/>
            <person name="Zwiers L.-H."/>
            <person name="Turgeon B."/>
            <person name="Goodwin S."/>
            <person name="Spatafora J."/>
            <person name="Crous P."/>
            <person name="Grigoriev I."/>
        </authorList>
    </citation>
    <scope>NUCLEOTIDE SEQUENCE</scope>
    <source>
        <strain evidence="3">CBS 122367</strain>
    </source>
</reference>
<sequence>MAEPEHSSMHNFAYHPSVASWVQSTALAHLDSASDEVAEPSPDDFYKAAPTHTTDLDPSHPTAEMTTTRQRQQTTNGAARSTPKPSVRSVSGSVTSTTSTPRSALQVPSNRPTVKSLAQKFNQPSSTETSPLSTRTRTVRPPQTTASSSPARPVKEASYGAYKFNHLKPRERPQPAPPSPANTRRTNGRASLTSLDQPSTPARRKLSSPTRGSGRQPFFGEVVGDHNASSLGFGIPTLESTSHSIGSPPAESSTIKLVTEELQSLPEHPHPDTLSPAHRLPPGEFASQGAEAGETAHHPPSSDNRTPRKRSPPSRIPVASRRLSTASDSSSSTRSARINGARRPVAGYSKTSPTRPSRVPVGSRGATSPKKSKAPSQPTLPAVSYRGYRERGKSPQGANRGPSVAAVITAPLPPTSPRLRNSRERQKLQESPGSRSRSADPHASPDYFGNGTTSTARAQPRMLDAEHVDGKLSVKLVTSPTSKNETAVDMNSQLPSTETAHRRALSLSTDGLHVPPTDQPTSSATSFEYDESPVLGMPGSFMMTPPIAQKTPPLDTERVEPQKYEQEPAPSEGELLQARTFQAVSKEPIVEAPKTDDVQDAPSELSLRESIPIMLGSDGPAGWIPPSTRPPMHAQRLSIGSQTWRAEPLDSTGTISYLEEDDSPIDPFSHRDTLRPDDSASVAFYRQAGQRSPNWTPQMPSLPDAGSFTLDSEAYSVINKVLNMYHESEYITPELAQDSRTQVQGVSPIIAQHKDWGSKEATETYLARLLSDAAGSESRSQEPEAATPEQPSYAPKQGVPALSIRELEADPEEPIAGGTAIIFPPESRRYSRDSRGSGGSTTTTIWEGPSRPDSSSGFSARDRVQSNGNTNLAQVTYPSPAEWSLPRQAMPNQLPEIAGAGEGLGLSLHDSQQQTSHQSPFQMPPAPPRPAYSPPPPPTMDAMTSRVLSRGRHGYMALSSNDELRVSASLDDHPAHGPPLSPRDDPEATPTAALQPDPAESAPELAPTIMPVPGEQPSGDTPFSTEAGDQRPQVDETTKMVQKRYRVIEELTKTEHSFCVDMMVAHQIFEGTSREVLTDQERRLLFSNCKDLESFSHALWKSLKEAIKPIVNQTPPAENSDESYDEFLCCTPENDRLVKVGNIIMAATPRMERVYTTYYLNYGDASEFIKKNTNNPELLGWVMACFQHCPNLTSAWDLDSLLIKPVQRMLRYPLLLDDLISKTSPDHPDLPELKAASDSIKQIASRIEMAKKRQQTLRAATSEGKKEKNKGRLGKTIVKAFISTKDRAKTLQEASQIFEDQEYNQVTQKFGGHFFQIQIVIRDFDQYLDAITEQMLQLNSVMLGFITVSETGPSANAEMESTWRRWAMAYIDLQNKVLDEHKTNVRNRVMKPICEVWDQWVSPQKLMEQRKKALLQYAKYKQAVDRKEKVESKLEEAAKDFMTINDSLKQELPKLYELTKNCIRLCEIIFLGIQKDWYKTCSKKILPLLESEPQHTTSITYDFKVYVDRFKSDFRQMEDRARSLAIVNHDLMNNMANFTSPNPTFYSDDASSRKSSSRRTESMGSEMSMLDHRNRNRNSGGYGSTRSGGMHSFDGPPRSSPAAPYAGPPTSYPAPTSAPTSAGLSHGRERGASGATSPYSQASDATITQRTSSGRPSAPWTNLDGAFEPTYDTYAIPASIGASFLNPHPNAASNHSLTPTTTSSSTPGSSRASGVFNSALPMAAGEDPPATPNADMDEPEVLFLAASLFEFNIAHDRREGGIPYLVYVPGEIFDVIGMKGELWLARNQDDPSRTVGWIWEKHFARILPEDA</sequence>
<proteinExistence type="predicted"/>
<keyword evidence="4" id="KW-1185">Reference proteome</keyword>
<evidence type="ECO:0000313" key="3">
    <source>
        <dbReference type="EMBL" id="KAF2684832.1"/>
    </source>
</evidence>
<feature type="domain" description="DH" evidence="2">
    <location>
        <begin position="1043"/>
        <end position="1250"/>
    </location>
</feature>
<dbReference type="GO" id="GO:0035556">
    <property type="term" value="P:intracellular signal transduction"/>
    <property type="evidence" value="ECO:0007669"/>
    <property type="project" value="InterPro"/>
</dbReference>
<dbReference type="PANTHER" id="PTHR22834">
    <property type="entry name" value="NUCLEAR FUSION PROTEIN FUS2"/>
    <property type="match status" value="1"/>
</dbReference>
<dbReference type="PANTHER" id="PTHR22834:SF20">
    <property type="entry name" value="SH3 DOMAIN-CONTAINING PROTEIN"/>
    <property type="match status" value="1"/>
</dbReference>
<feature type="compositionally biased region" description="Low complexity" evidence="1">
    <location>
        <begin position="85"/>
        <end position="103"/>
    </location>
</feature>
<feature type="compositionally biased region" description="Basic and acidic residues" evidence="1">
    <location>
        <begin position="826"/>
        <end position="835"/>
    </location>
</feature>
<protein>
    <recommendedName>
        <fullName evidence="2">DH domain-containing protein</fullName>
    </recommendedName>
</protein>
<dbReference type="InterPro" id="IPR001331">
    <property type="entry name" value="GDS_CDC24_CS"/>
</dbReference>
<dbReference type="InterPro" id="IPR035899">
    <property type="entry name" value="DBL_dom_sf"/>
</dbReference>
<dbReference type="GO" id="GO:0005085">
    <property type="term" value="F:guanyl-nucleotide exchange factor activity"/>
    <property type="evidence" value="ECO:0007669"/>
    <property type="project" value="InterPro"/>
</dbReference>
<dbReference type="CDD" id="cd07589">
    <property type="entry name" value="BAR_DNMBP"/>
    <property type="match status" value="1"/>
</dbReference>
<evidence type="ECO:0000256" key="1">
    <source>
        <dbReference type="SAM" id="MobiDB-lite"/>
    </source>
</evidence>
<feature type="compositionally biased region" description="Low complexity" evidence="1">
    <location>
        <begin position="1698"/>
        <end position="1710"/>
    </location>
</feature>
<dbReference type="SMART" id="SM00325">
    <property type="entry name" value="RhoGEF"/>
    <property type="match status" value="1"/>
</dbReference>
<dbReference type="SUPFAM" id="SSF103657">
    <property type="entry name" value="BAR/IMD domain-like"/>
    <property type="match status" value="1"/>
</dbReference>
<dbReference type="GO" id="GO:0031991">
    <property type="term" value="P:regulation of actomyosin contractile ring contraction"/>
    <property type="evidence" value="ECO:0007669"/>
    <property type="project" value="TreeGrafter"/>
</dbReference>
<organism evidence="3 4">
    <name type="scientific">Lentithecium fluviatile CBS 122367</name>
    <dbReference type="NCBI Taxonomy" id="1168545"/>
    <lineage>
        <taxon>Eukaryota</taxon>
        <taxon>Fungi</taxon>
        <taxon>Dikarya</taxon>
        <taxon>Ascomycota</taxon>
        <taxon>Pezizomycotina</taxon>
        <taxon>Dothideomycetes</taxon>
        <taxon>Pleosporomycetidae</taxon>
        <taxon>Pleosporales</taxon>
        <taxon>Massarineae</taxon>
        <taxon>Lentitheciaceae</taxon>
        <taxon>Lentithecium</taxon>
    </lineage>
</organism>
<dbReference type="GO" id="GO:0005737">
    <property type="term" value="C:cytoplasm"/>
    <property type="evidence" value="ECO:0007669"/>
    <property type="project" value="TreeGrafter"/>
</dbReference>
<feature type="compositionally biased region" description="Basic and acidic residues" evidence="1">
    <location>
        <begin position="463"/>
        <end position="472"/>
    </location>
</feature>
<feature type="compositionally biased region" description="Polar residues" evidence="1">
    <location>
        <begin position="182"/>
        <end position="200"/>
    </location>
</feature>
<feature type="compositionally biased region" description="Low complexity" evidence="1">
    <location>
        <begin position="134"/>
        <end position="145"/>
    </location>
</feature>
<feature type="compositionally biased region" description="Basic and acidic residues" evidence="1">
    <location>
        <begin position="555"/>
        <end position="566"/>
    </location>
</feature>
<feature type="compositionally biased region" description="Polar residues" evidence="1">
    <location>
        <begin position="1634"/>
        <end position="1655"/>
    </location>
</feature>
<dbReference type="Gene3D" id="1.20.900.10">
    <property type="entry name" value="Dbl homology (DH) domain"/>
    <property type="match status" value="1"/>
</dbReference>
<feature type="compositionally biased region" description="Polar residues" evidence="1">
    <location>
        <begin position="909"/>
        <end position="921"/>
    </location>
</feature>
<feature type="region of interest" description="Disordered" evidence="1">
    <location>
        <begin position="969"/>
        <end position="1038"/>
    </location>
</feature>
<feature type="compositionally biased region" description="Polar residues" evidence="1">
    <location>
        <begin position="476"/>
        <end position="498"/>
    </location>
</feature>
<dbReference type="InterPro" id="IPR027267">
    <property type="entry name" value="AH/BAR_dom_sf"/>
</dbReference>
<feature type="compositionally biased region" description="Polar residues" evidence="1">
    <location>
        <begin position="238"/>
        <end position="256"/>
    </location>
</feature>
<dbReference type="PROSITE" id="PS00741">
    <property type="entry name" value="DH_1"/>
    <property type="match status" value="1"/>
</dbReference>
<dbReference type="Proteomes" id="UP000799291">
    <property type="component" value="Unassembled WGS sequence"/>
</dbReference>
<dbReference type="InterPro" id="IPR000219">
    <property type="entry name" value="DH_dom"/>
</dbReference>
<feature type="compositionally biased region" description="Low complexity" evidence="1">
    <location>
        <begin position="1613"/>
        <end position="1623"/>
    </location>
</feature>
<dbReference type="EMBL" id="MU005580">
    <property type="protein sequence ID" value="KAF2684832.1"/>
    <property type="molecule type" value="Genomic_DNA"/>
</dbReference>
<feature type="region of interest" description="Disordered" evidence="1">
    <location>
        <begin position="30"/>
        <end position="576"/>
    </location>
</feature>
<dbReference type="PROSITE" id="PS50010">
    <property type="entry name" value="DH_2"/>
    <property type="match status" value="1"/>
</dbReference>
<dbReference type="Pfam" id="PF00621">
    <property type="entry name" value="RhoGEF"/>
    <property type="match status" value="1"/>
</dbReference>
<dbReference type="InterPro" id="IPR051492">
    <property type="entry name" value="Dynamin-Rho_GEF"/>
</dbReference>
<evidence type="ECO:0000313" key="4">
    <source>
        <dbReference type="Proteomes" id="UP000799291"/>
    </source>
</evidence>
<feature type="compositionally biased region" description="Polar residues" evidence="1">
    <location>
        <begin position="119"/>
        <end position="133"/>
    </location>
</feature>
<feature type="compositionally biased region" description="Low complexity" evidence="1">
    <location>
        <begin position="319"/>
        <end position="337"/>
    </location>
</feature>
<dbReference type="CDD" id="cd00160">
    <property type="entry name" value="RhoGEF"/>
    <property type="match status" value="1"/>
</dbReference>
<feature type="compositionally biased region" description="Low complexity" evidence="1">
    <location>
        <begin position="66"/>
        <end position="75"/>
    </location>
</feature>
<feature type="region of interest" description="Disordered" evidence="1">
    <location>
        <begin position="1542"/>
        <end position="1664"/>
    </location>
</feature>
<feature type="compositionally biased region" description="Pro residues" evidence="1">
    <location>
        <begin position="922"/>
        <end position="939"/>
    </location>
</feature>
<dbReference type="SUPFAM" id="SSF48065">
    <property type="entry name" value="DBL homology domain (DH-domain)"/>
    <property type="match status" value="1"/>
</dbReference>
<dbReference type="GO" id="GO:0032955">
    <property type="term" value="P:regulation of division septum assembly"/>
    <property type="evidence" value="ECO:0007669"/>
    <property type="project" value="TreeGrafter"/>
</dbReference>
<gene>
    <name evidence="3" type="ORF">K458DRAFT_388530</name>
</gene>
<accession>A0A6G1J2U6</accession>
<feature type="compositionally biased region" description="Acidic residues" evidence="1">
    <location>
        <begin position="33"/>
        <end position="42"/>
    </location>
</feature>
<feature type="region of interest" description="Disordered" evidence="1">
    <location>
        <begin position="1691"/>
        <end position="1715"/>
    </location>
</feature>
<evidence type="ECO:0000259" key="2">
    <source>
        <dbReference type="PROSITE" id="PS50010"/>
    </source>
</evidence>
<feature type="compositionally biased region" description="Polar residues" evidence="1">
    <location>
        <begin position="865"/>
        <end position="877"/>
    </location>
</feature>
<dbReference type="Gene3D" id="1.20.1270.60">
    <property type="entry name" value="Arfaptin homology (AH) domain/BAR domain"/>
    <property type="match status" value="1"/>
</dbReference>